<dbReference type="InterPro" id="IPR006665">
    <property type="entry name" value="OmpA-like"/>
</dbReference>
<dbReference type="EMBL" id="AAOS02000077">
    <property type="protein sequence ID" value="EDR30316.1"/>
    <property type="molecule type" value="Genomic_DNA"/>
</dbReference>
<feature type="compositionally biased region" description="Polar residues" evidence="4">
    <location>
        <begin position="292"/>
        <end position="307"/>
    </location>
</feature>
<evidence type="ECO:0000313" key="6">
    <source>
        <dbReference type="EMBL" id="EDR30316.1"/>
    </source>
</evidence>
<dbReference type="Proteomes" id="UP000004430">
    <property type="component" value="Unassembled WGS sequence"/>
</dbReference>
<keyword evidence="2 3" id="KW-0472">Membrane</keyword>
<dbReference type="InterPro" id="IPR006664">
    <property type="entry name" value="OMP_bac"/>
</dbReference>
<comment type="caution">
    <text evidence="6">The sequence shown here is derived from an EMBL/GenBank/DDBJ whole genome shotgun (WGS) entry which is preliminary data.</text>
</comment>
<comment type="subcellular location">
    <subcellularLocation>
        <location evidence="1">Cell outer membrane</location>
    </subcellularLocation>
</comment>
<dbReference type="InterPro" id="IPR036737">
    <property type="entry name" value="OmpA-like_sf"/>
</dbReference>
<feature type="region of interest" description="Disordered" evidence="4">
    <location>
        <begin position="284"/>
        <end position="307"/>
    </location>
</feature>
<evidence type="ECO:0000259" key="5">
    <source>
        <dbReference type="PROSITE" id="PS51123"/>
    </source>
</evidence>
<accession>A0AAV3BB62</accession>
<gene>
    <name evidence="6" type="ORF">YPIP275_0375</name>
</gene>
<reference evidence="6 7" key="2">
    <citation type="submission" date="2010-03" db="EMBL/GenBank/DDBJ databases">
        <authorList>
            <person name="Payne S.H."/>
            <person name="Sutton G.G."/>
        </authorList>
    </citation>
    <scope>NUCLEOTIDE SEQUENCE [LARGE SCALE GENOMIC DNA]</scope>
    <source>
        <strain evidence="6 7">IP275</strain>
    </source>
</reference>
<dbReference type="PANTHER" id="PTHR30329:SF20">
    <property type="entry name" value="EXPORTED PROTEIN"/>
    <property type="match status" value="1"/>
</dbReference>
<organism evidence="6 7">
    <name type="scientific">Yersinia pestis biovar Orientalis str. IP275</name>
    <dbReference type="NCBI Taxonomy" id="373665"/>
    <lineage>
        <taxon>Bacteria</taxon>
        <taxon>Pseudomonadati</taxon>
        <taxon>Pseudomonadota</taxon>
        <taxon>Gammaproteobacteria</taxon>
        <taxon>Enterobacterales</taxon>
        <taxon>Yersiniaceae</taxon>
        <taxon>Yersinia</taxon>
    </lineage>
</organism>
<protein>
    <submittedName>
        <fullName evidence="6">PAL/OmpA-family membrane protein</fullName>
    </submittedName>
</protein>
<dbReference type="PRINTS" id="PR01021">
    <property type="entry name" value="OMPADOMAIN"/>
</dbReference>
<dbReference type="RefSeq" id="WP_002213530.1">
    <property type="nucleotide sequence ID" value="NZ_AAOS02000077.1"/>
</dbReference>
<dbReference type="PROSITE" id="PS51123">
    <property type="entry name" value="OMPA_2"/>
    <property type="match status" value="1"/>
</dbReference>
<dbReference type="SUPFAM" id="SSF103088">
    <property type="entry name" value="OmpA-like"/>
    <property type="match status" value="1"/>
</dbReference>
<dbReference type="GO" id="GO:0009279">
    <property type="term" value="C:cell outer membrane"/>
    <property type="evidence" value="ECO:0007669"/>
    <property type="project" value="UniProtKB-SubCell"/>
</dbReference>
<dbReference type="Gene3D" id="3.30.1330.60">
    <property type="entry name" value="OmpA-like domain"/>
    <property type="match status" value="1"/>
</dbReference>
<evidence type="ECO:0000256" key="4">
    <source>
        <dbReference type="SAM" id="MobiDB-lite"/>
    </source>
</evidence>
<proteinExistence type="predicted"/>
<reference evidence="6 7" key="1">
    <citation type="submission" date="2008-01" db="EMBL/GenBank/DDBJ databases">
        <title>Yersinia pestis Strain IP275 project at JCVI/TIGR.</title>
        <authorList>
            <person name="Ravel J."/>
            <person name="Eppinger M."/>
            <person name="Fricke W.F."/>
            <person name="Rosovitz M."/>
            <person name="Lindler L.E."/>
            <person name="Bearden S."/>
            <person name="Shriefer M."/>
        </authorList>
    </citation>
    <scope>NUCLEOTIDE SEQUENCE [LARGE SCALE GENOMIC DNA]</scope>
    <source>
        <strain evidence="6 7">IP275</strain>
    </source>
</reference>
<evidence type="ECO:0000256" key="2">
    <source>
        <dbReference type="ARBA" id="ARBA00023136"/>
    </source>
</evidence>
<feature type="non-terminal residue" evidence="6">
    <location>
        <position position="1"/>
    </location>
</feature>
<dbReference type="CDD" id="cd07185">
    <property type="entry name" value="OmpA_C-like"/>
    <property type="match status" value="1"/>
</dbReference>
<sequence>ADPVPASLWQHWLAAHTTLTQVAGWHPPPPAAHDALPLPDFVFSALPLGSGVSSRRRVLRHGVTLLTLAAMVALCSSAWQNRQLLHRVAFDIRQYHSVAMTDYSPKAQAVAVLHRDAGLLDEGYRNGEPLRLGLGLYRGERLRPPLLAAIKSYIPPPPPPPAPPAPKTVRLDSLSLFDVGKFTLNAGSTKMLVTALIDIKAKPGWLIVVAGHTDITGDAQANHILSLKRAEALRDWMLSTSDVSPTCFAVQGYGATRPIADNDTPDGRALNRRVEISLVPQADACQGPDVKTASQDESDVSTQEMEK</sequence>
<dbReference type="AlphaFoldDB" id="A0AAV3BB62"/>
<evidence type="ECO:0000313" key="7">
    <source>
        <dbReference type="Proteomes" id="UP000004430"/>
    </source>
</evidence>
<feature type="domain" description="OmpA-like" evidence="5">
    <location>
        <begin position="164"/>
        <end position="282"/>
    </location>
</feature>
<name>A0AAV3BB62_YERPE</name>
<dbReference type="PANTHER" id="PTHR30329">
    <property type="entry name" value="STATOR ELEMENT OF FLAGELLAR MOTOR COMPLEX"/>
    <property type="match status" value="1"/>
</dbReference>
<dbReference type="Pfam" id="PF00691">
    <property type="entry name" value="OmpA"/>
    <property type="match status" value="1"/>
</dbReference>
<evidence type="ECO:0000256" key="1">
    <source>
        <dbReference type="ARBA" id="ARBA00004442"/>
    </source>
</evidence>
<dbReference type="InterPro" id="IPR050330">
    <property type="entry name" value="Bact_OuterMem_StrucFunc"/>
</dbReference>
<evidence type="ECO:0000256" key="3">
    <source>
        <dbReference type="PROSITE-ProRule" id="PRU00473"/>
    </source>
</evidence>